<accession>A0AAN4YM95</accession>
<name>A0AAN4YM95_ASPOZ</name>
<dbReference type="AlphaFoldDB" id="A0AAN4YM95"/>
<keyword evidence="1" id="KW-1133">Transmembrane helix</keyword>
<evidence type="ECO:0000256" key="1">
    <source>
        <dbReference type="SAM" id="Phobius"/>
    </source>
</evidence>
<evidence type="ECO:0000313" key="2">
    <source>
        <dbReference type="EMBL" id="GMG33288.1"/>
    </source>
</evidence>
<evidence type="ECO:0000313" key="3">
    <source>
        <dbReference type="Proteomes" id="UP001165205"/>
    </source>
</evidence>
<proteinExistence type="predicted"/>
<protein>
    <submittedName>
        <fullName evidence="2">Unnamed protein product</fullName>
    </submittedName>
</protein>
<reference evidence="2" key="1">
    <citation type="submission" date="2023-04" db="EMBL/GenBank/DDBJ databases">
        <title>Aspergillus oryzae NBRC 4228.</title>
        <authorList>
            <person name="Ichikawa N."/>
            <person name="Sato H."/>
            <person name="Tonouchi N."/>
        </authorList>
    </citation>
    <scope>NUCLEOTIDE SEQUENCE</scope>
    <source>
        <strain evidence="2">NBRC 4228</strain>
    </source>
</reference>
<keyword evidence="1" id="KW-0472">Membrane</keyword>
<organism evidence="2 3">
    <name type="scientific">Aspergillus oryzae</name>
    <name type="common">Yellow koji mold</name>
    <dbReference type="NCBI Taxonomy" id="5062"/>
    <lineage>
        <taxon>Eukaryota</taxon>
        <taxon>Fungi</taxon>
        <taxon>Dikarya</taxon>
        <taxon>Ascomycota</taxon>
        <taxon>Pezizomycotina</taxon>
        <taxon>Eurotiomycetes</taxon>
        <taxon>Eurotiomycetidae</taxon>
        <taxon>Eurotiales</taxon>
        <taxon>Aspergillaceae</taxon>
        <taxon>Aspergillus</taxon>
        <taxon>Aspergillus subgen. Circumdati</taxon>
    </lineage>
</organism>
<dbReference type="Proteomes" id="UP001165205">
    <property type="component" value="Unassembled WGS sequence"/>
</dbReference>
<feature type="transmembrane region" description="Helical" evidence="1">
    <location>
        <begin position="103"/>
        <end position="126"/>
    </location>
</feature>
<dbReference type="EMBL" id="BSYA01000115">
    <property type="protein sequence ID" value="GMG33288.1"/>
    <property type="molecule type" value="Genomic_DNA"/>
</dbReference>
<comment type="caution">
    <text evidence="2">The sequence shown here is derived from an EMBL/GenBank/DDBJ whole genome shotgun (WGS) entry which is preliminary data.</text>
</comment>
<sequence length="153" mass="16408">MKEPEGKMLTYVAKTTRVFCLVTARASRAAVTTGAASMLTTRTTMATRTTGTTSVLATRTSRASMLTSRTARSTALVTARAAVVASFMAAGTAGTAVTTLRAVLMFVMVVAEETHYVCVGVFMKLVDWRRGMRKMVMSELSISQYRGAFGTLL</sequence>
<gene>
    <name evidence="2" type="ORF">Aory04_000883800</name>
</gene>
<feature type="transmembrane region" description="Helical" evidence="1">
    <location>
        <begin position="75"/>
        <end position="97"/>
    </location>
</feature>
<keyword evidence="1" id="KW-0812">Transmembrane</keyword>